<keyword evidence="3" id="KW-1185">Reference proteome</keyword>
<gene>
    <name evidence="2" type="ORF">BN2614_LOCUS2</name>
</gene>
<feature type="region of interest" description="Disordered" evidence="1">
    <location>
        <begin position="1"/>
        <end position="50"/>
    </location>
</feature>
<evidence type="ECO:0000313" key="3">
    <source>
        <dbReference type="Proteomes" id="UP000269945"/>
    </source>
</evidence>
<reference evidence="2 3" key="1">
    <citation type="submission" date="2018-10" db="EMBL/GenBank/DDBJ databases">
        <authorList>
            <person name="Ekblom R."/>
            <person name="Jareborg N."/>
        </authorList>
    </citation>
    <scope>NUCLEOTIDE SEQUENCE [LARGE SCALE GENOMIC DNA]</scope>
    <source>
        <tissue evidence="2">Muscle</tissue>
    </source>
</reference>
<accession>A0A9X9LM83</accession>
<dbReference type="EMBL" id="CYRY02007764">
    <property type="protein sequence ID" value="VCW76690.1"/>
    <property type="molecule type" value="Genomic_DNA"/>
</dbReference>
<comment type="caution">
    <text evidence="2">The sequence shown here is derived from an EMBL/GenBank/DDBJ whole genome shotgun (WGS) entry which is preliminary data.</text>
</comment>
<dbReference type="Proteomes" id="UP000269945">
    <property type="component" value="Unassembled WGS sequence"/>
</dbReference>
<proteinExistence type="predicted"/>
<sequence>MQQLAHQVLGGGDGVRQRGQRPITSPTCHRPPWALSSTLERPSPGAGDWQ</sequence>
<name>A0A9X9LM83_GULGU</name>
<evidence type="ECO:0000256" key="1">
    <source>
        <dbReference type="SAM" id="MobiDB-lite"/>
    </source>
</evidence>
<dbReference type="AlphaFoldDB" id="A0A9X9LM83"/>
<protein>
    <submittedName>
        <fullName evidence="2">Uncharacterized protein</fullName>
    </submittedName>
</protein>
<organism evidence="2 3">
    <name type="scientific">Gulo gulo</name>
    <name type="common">Wolverine</name>
    <name type="synonym">Gluton</name>
    <dbReference type="NCBI Taxonomy" id="48420"/>
    <lineage>
        <taxon>Eukaryota</taxon>
        <taxon>Metazoa</taxon>
        <taxon>Chordata</taxon>
        <taxon>Craniata</taxon>
        <taxon>Vertebrata</taxon>
        <taxon>Euteleostomi</taxon>
        <taxon>Mammalia</taxon>
        <taxon>Eutheria</taxon>
        <taxon>Laurasiatheria</taxon>
        <taxon>Carnivora</taxon>
        <taxon>Caniformia</taxon>
        <taxon>Musteloidea</taxon>
        <taxon>Mustelidae</taxon>
        <taxon>Guloninae</taxon>
        <taxon>Gulo</taxon>
    </lineage>
</organism>
<evidence type="ECO:0000313" key="2">
    <source>
        <dbReference type="EMBL" id="VCW76690.1"/>
    </source>
</evidence>